<keyword evidence="6" id="KW-1133">Transmembrane helix</keyword>
<accession>A0ABY3FRD1</accession>
<dbReference type="Proteomes" id="UP000429980">
    <property type="component" value="Unassembled WGS sequence"/>
</dbReference>
<evidence type="ECO:0000256" key="4">
    <source>
        <dbReference type="ARBA" id="ARBA00022840"/>
    </source>
</evidence>
<evidence type="ECO:0000256" key="5">
    <source>
        <dbReference type="ARBA" id="ARBA00022967"/>
    </source>
</evidence>
<dbReference type="InterPro" id="IPR003593">
    <property type="entry name" value="AAA+_ATPase"/>
</dbReference>
<keyword evidence="2" id="KW-0813">Transport</keyword>
<reference evidence="8 9" key="1">
    <citation type="submission" date="2019-06" db="EMBL/GenBank/DDBJ databases">
        <title>Genome sequence analysis of &gt;100 Bacillus licheniformis strains suggests intrinsic resistance to this species.</title>
        <authorList>
            <person name="Wels M."/>
            <person name="Siezen R.J."/>
            <person name="Johansen E."/>
            <person name="Stuer-Lauridsen B."/>
            <person name="Bjerre K."/>
            <person name="Nielsen B.K.K."/>
        </authorList>
    </citation>
    <scope>NUCLEOTIDE SEQUENCE [LARGE SCALE GENOMIC DNA]</scope>
    <source>
        <strain evidence="8 9">BAC-15381</strain>
    </source>
</reference>
<keyword evidence="6" id="KW-0812">Transmembrane</keyword>
<dbReference type="NCBIfam" id="NF010066">
    <property type="entry name" value="PRK13546.1"/>
    <property type="match status" value="1"/>
</dbReference>
<evidence type="ECO:0000313" key="8">
    <source>
        <dbReference type="EMBL" id="TWL34833.1"/>
    </source>
</evidence>
<dbReference type="SUPFAM" id="SSF52540">
    <property type="entry name" value="P-loop containing nucleoside triphosphate hydrolases"/>
    <property type="match status" value="1"/>
</dbReference>
<dbReference type="PROSITE" id="PS50893">
    <property type="entry name" value="ABC_TRANSPORTER_2"/>
    <property type="match status" value="1"/>
</dbReference>
<dbReference type="PANTHER" id="PTHR46743">
    <property type="entry name" value="TEICHOIC ACIDS EXPORT ATP-BINDING PROTEIN TAGH"/>
    <property type="match status" value="1"/>
</dbReference>
<keyword evidence="9" id="KW-1185">Reference proteome</keyword>
<dbReference type="EMBL" id="NILF01000062">
    <property type="protein sequence ID" value="TWL34833.1"/>
    <property type="molecule type" value="Genomic_DNA"/>
</dbReference>
<keyword evidence="5" id="KW-1278">Translocase</keyword>
<dbReference type="InterPro" id="IPR003439">
    <property type="entry name" value="ABC_transporter-like_ATP-bd"/>
</dbReference>
<dbReference type="InterPro" id="IPR017871">
    <property type="entry name" value="ABC_transporter-like_CS"/>
</dbReference>
<dbReference type="Gene3D" id="3.40.50.300">
    <property type="entry name" value="P-loop containing nucleotide triphosphate hydrolases"/>
    <property type="match status" value="1"/>
</dbReference>
<dbReference type="GO" id="GO:0005524">
    <property type="term" value="F:ATP binding"/>
    <property type="evidence" value="ECO:0007669"/>
    <property type="project" value="UniProtKB-KW"/>
</dbReference>
<evidence type="ECO:0000256" key="2">
    <source>
        <dbReference type="ARBA" id="ARBA00022448"/>
    </source>
</evidence>
<dbReference type="Pfam" id="PF00005">
    <property type="entry name" value="ABC_tran"/>
    <property type="match status" value="1"/>
</dbReference>
<evidence type="ECO:0000256" key="3">
    <source>
        <dbReference type="ARBA" id="ARBA00022741"/>
    </source>
</evidence>
<evidence type="ECO:0000313" key="9">
    <source>
        <dbReference type="Proteomes" id="UP000429980"/>
    </source>
</evidence>
<protein>
    <submittedName>
        <fullName evidence="8">Teichoic acids export ATP-binding protein TagH</fullName>
    </submittedName>
</protein>
<evidence type="ECO:0000256" key="1">
    <source>
        <dbReference type="ARBA" id="ARBA00005417"/>
    </source>
</evidence>
<dbReference type="RefSeq" id="WP_023857178.1">
    <property type="nucleotide sequence ID" value="NZ_AP025339.1"/>
</dbReference>
<comment type="caution">
    <text evidence="8">The sequence shown here is derived from an EMBL/GenBank/DDBJ whole genome shotgun (WGS) entry which is preliminary data.</text>
</comment>
<feature type="transmembrane region" description="Helical" evidence="6">
    <location>
        <begin position="281"/>
        <end position="304"/>
    </location>
</feature>
<name>A0ABY3FRD1_9BACI</name>
<dbReference type="InterPro" id="IPR050683">
    <property type="entry name" value="Bact_Polysacc_Export_ATP-bd"/>
</dbReference>
<organism evidence="8 9">
    <name type="scientific">Bacillus paralicheniformis</name>
    <dbReference type="NCBI Taxonomy" id="1648923"/>
    <lineage>
        <taxon>Bacteria</taxon>
        <taxon>Bacillati</taxon>
        <taxon>Bacillota</taxon>
        <taxon>Bacilli</taxon>
        <taxon>Bacillales</taxon>
        <taxon>Bacillaceae</taxon>
        <taxon>Bacillus</taxon>
    </lineage>
</organism>
<dbReference type="SMART" id="SM00382">
    <property type="entry name" value="AAA"/>
    <property type="match status" value="1"/>
</dbReference>
<keyword evidence="6" id="KW-0472">Membrane</keyword>
<keyword evidence="3" id="KW-0547">Nucleotide-binding</keyword>
<feature type="domain" description="ABC transporter" evidence="7">
    <location>
        <begin position="5"/>
        <end position="243"/>
    </location>
</feature>
<keyword evidence="4 8" id="KW-0067">ATP-binding</keyword>
<dbReference type="PROSITE" id="PS00211">
    <property type="entry name" value="ABC_TRANSPORTER_1"/>
    <property type="match status" value="1"/>
</dbReference>
<dbReference type="InterPro" id="IPR015860">
    <property type="entry name" value="ABC_transpr_TagH-like"/>
</dbReference>
<sequence length="532" mass="60474">MKLKVSFRNVSKQYQLYERQSEKIKALFLPNKTDKGFYAVRNVSFDVYEGETIGFVGINGSGKSTMSNLLAKVIPPTTGEIEMNGQPSLIAISAGLNNQLSGKDNIRLKCLMMGLTNKEIDELYDKIVEFADIGDFINQPVKSYSSGMKSRLGFAISAHIDPDILIIDEALSVGDQTFYKKCIDRITEFKKRGKTIFFVSHSITQIEKLCDRVAWMHYGEMRMFGETEQVVEEYKEFVDWFNKLSKKEKKKYQQEQIELRKKDQAEERTSRYLQHNKNPQTIANAVQITFLSILLIALAATMFVSTPLRTIASFGAIPGNDVKKSEDRQTVSETEHLTKVNQPAYVKSTQLSTYSDQALKQKTATSLPFGTEVTLSSQNAKVAQIHFSGKSYFVKKSSLSLAKDQKNVSLSANAFSPYFPEKAKSSYQYFLSFLGESEQTLEQTLQGIKQVKHDDGSTGLRLDYEKVDYVIEKQKASAIVFHDIQVVEPATISLPEEKAVFDKDHKRYFFKTKKQLFVVDNEKHTLMIRNEN</sequence>
<evidence type="ECO:0000259" key="7">
    <source>
        <dbReference type="PROSITE" id="PS50893"/>
    </source>
</evidence>
<gene>
    <name evidence="8" type="ORF">CHCC15381_3276</name>
</gene>
<dbReference type="CDD" id="cd03220">
    <property type="entry name" value="ABC_KpsT_Wzt"/>
    <property type="match status" value="1"/>
</dbReference>
<proteinExistence type="inferred from homology"/>
<comment type="similarity">
    <text evidence="1">Belongs to the ABC transporter superfamily.</text>
</comment>
<dbReference type="InterPro" id="IPR027417">
    <property type="entry name" value="P-loop_NTPase"/>
</dbReference>
<dbReference type="PANTHER" id="PTHR46743:SF2">
    <property type="entry name" value="TEICHOIC ACIDS EXPORT ATP-BINDING PROTEIN TAGH"/>
    <property type="match status" value="1"/>
</dbReference>
<evidence type="ECO:0000256" key="6">
    <source>
        <dbReference type="SAM" id="Phobius"/>
    </source>
</evidence>